<keyword evidence="1 3" id="KW-0732">Signal</keyword>
<evidence type="ECO:0000256" key="1">
    <source>
        <dbReference type="ARBA" id="ARBA00022729"/>
    </source>
</evidence>
<dbReference type="InterPro" id="IPR050904">
    <property type="entry name" value="Adhesion/Biosynth-related"/>
</dbReference>
<comment type="caution">
    <text evidence="5">The sequence shown here is derived from an EMBL/GenBank/DDBJ whole genome shotgun (WGS) entry which is preliminary data.</text>
</comment>
<evidence type="ECO:0000259" key="4">
    <source>
        <dbReference type="PROSITE" id="PS50213"/>
    </source>
</evidence>
<dbReference type="InterPro" id="IPR036378">
    <property type="entry name" value="FAS1_dom_sf"/>
</dbReference>
<dbReference type="EMBL" id="SDWW01000064">
    <property type="protein sequence ID" value="RYV49573.1"/>
    <property type="molecule type" value="Genomic_DNA"/>
</dbReference>
<protein>
    <submittedName>
        <fullName evidence="5">Fasciclin domain-containing protein</fullName>
    </submittedName>
</protein>
<evidence type="ECO:0000313" key="6">
    <source>
        <dbReference type="Proteomes" id="UP000293764"/>
    </source>
</evidence>
<feature type="signal peptide" evidence="3">
    <location>
        <begin position="1"/>
        <end position="22"/>
    </location>
</feature>
<feature type="region of interest" description="Disordered" evidence="2">
    <location>
        <begin position="25"/>
        <end position="50"/>
    </location>
</feature>
<accession>A0A4Q5MXA8</accession>
<dbReference type="PANTHER" id="PTHR10900:SF77">
    <property type="entry name" value="FI19380P1"/>
    <property type="match status" value="1"/>
</dbReference>
<evidence type="ECO:0000313" key="5">
    <source>
        <dbReference type="EMBL" id="RYV49573.1"/>
    </source>
</evidence>
<dbReference type="PROSITE" id="PS50213">
    <property type="entry name" value="FAS1"/>
    <property type="match status" value="1"/>
</dbReference>
<name>A0A4Q5MXA8_9MICO</name>
<dbReference type="SMART" id="SM00554">
    <property type="entry name" value="FAS1"/>
    <property type="match status" value="1"/>
</dbReference>
<dbReference type="Gene3D" id="2.30.180.10">
    <property type="entry name" value="FAS1 domain"/>
    <property type="match status" value="1"/>
</dbReference>
<dbReference type="FunFam" id="2.30.180.10:FF:000019">
    <property type="entry name" value="Cell surface lipoprotein"/>
    <property type="match status" value="1"/>
</dbReference>
<organism evidence="5 6">
    <name type="scientific">Pengzhenrongella frigida</name>
    <dbReference type="NCBI Taxonomy" id="1259133"/>
    <lineage>
        <taxon>Bacteria</taxon>
        <taxon>Bacillati</taxon>
        <taxon>Actinomycetota</taxon>
        <taxon>Actinomycetes</taxon>
        <taxon>Micrococcales</taxon>
        <taxon>Pengzhenrongella</taxon>
    </lineage>
</organism>
<dbReference type="PROSITE" id="PS51257">
    <property type="entry name" value="PROKAR_LIPOPROTEIN"/>
    <property type="match status" value="1"/>
</dbReference>
<dbReference type="InterPro" id="IPR000782">
    <property type="entry name" value="FAS1_domain"/>
</dbReference>
<dbReference type="GO" id="GO:0005615">
    <property type="term" value="C:extracellular space"/>
    <property type="evidence" value="ECO:0007669"/>
    <property type="project" value="TreeGrafter"/>
</dbReference>
<gene>
    <name evidence="5" type="ORF">EUA98_18105</name>
</gene>
<dbReference type="OrthoDB" id="9800666at2"/>
<dbReference type="Pfam" id="PF02469">
    <property type="entry name" value="Fasciclin"/>
    <property type="match status" value="1"/>
</dbReference>
<reference evidence="5 6" key="1">
    <citation type="submission" date="2019-01" db="EMBL/GenBank/DDBJ databases">
        <title>Novel species of Cellulomonas.</title>
        <authorList>
            <person name="Liu Q."/>
            <person name="Xin Y.-H."/>
        </authorList>
    </citation>
    <scope>NUCLEOTIDE SEQUENCE [LARGE SCALE GENOMIC DNA]</scope>
    <source>
        <strain evidence="5 6">HLT2-17</strain>
    </source>
</reference>
<dbReference type="SUPFAM" id="SSF82153">
    <property type="entry name" value="FAS1 domain"/>
    <property type="match status" value="1"/>
</dbReference>
<dbReference type="Proteomes" id="UP000293764">
    <property type="component" value="Unassembled WGS sequence"/>
</dbReference>
<evidence type="ECO:0000256" key="3">
    <source>
        <dbReference type="SAM" id="SignalP"/>
    </source>
</evidence>
<dbReference type="PANTHER" id="PTHR10900">
    <property type="entry name" value="PERIOSTIN-RELATED"/>
    <property type="match status" value="1"/>
</dbReference>
<proteinExistence type="predicted"/>
<feature type="chain" id="PRO_5020284783" evidence="3">
    <location>
        <begin position="23"/>
        <end position="191"/>
    </location>
</feature>
<keyword evidence="6" id="KW-1185">Reference proteome</keyword>
<evidence type="ECO:0000256" key="2">
    <source>
        <dbReference type="SAM" id="MobiDB-lite"/>
    </source>
</evidence>
<dbReference type="AlphaFoldDB" id="A0A4Q5MXA8"/>
<sequence>MRRQFSLVAVLSLALATTAACSSTDTAEPATSAATTVETPMEAASPDAMTEKDVVDTAVAAGDFTTLATALTAAGLVDTLKGEGPFTVFAPTDEAFAALPAGTLDALLADPTGDLTSILTYHVVPGKVMAADVLALDGQKVATVNGAEITVNVDGSTVSLTDAKGNTVNVTQTDIEASNGVIHVIDAVLMP</sequence>
<feature type="domain" description="FAS1" evidence="4">
    <location>
        <begin position="51"/>
        <end position="189"/>
    </location>
</feature>